<accession>A0A6C2UWW1</accession>
<dbReference type="Proteomes" id="UP000346198">
    <property type="component" value="Unassembled WGS sequence"/>
</dbReference>
<dbReference type="RefSeq" id="WP_136065575.1">
    <property type="nucleotide sequence ID" value="NZ_CAAHFH010000003.1"/>
</dbReference>
<evidence type="ECO:0000256" key="1">
    <source>
        <dbReference type="SAM" id="Phobius"/>
    </source>
</evidence>
<feature type="transmembrane region" description="Helical" evidence="1">
    <location>
        <begin position="223"/>
        <end position="241"/>
    </location>
</feature>
<dbReference type="EMBL" id="CAAHFH010000003">
    <property type="protein sequence ID" value="VGO23336.1"/>
    <property type="molecule type" value="Genomic_DNA"/>
</dbReference>
<feature type="transmembrane region" description="Helical" evidence="1">
    <location>
        <begin position="279"/>
        <end position="299"/>
    </location>
</feature>
<organism evidence="3 4">
    <name type="scientific">Pontiella sulfatireligans</name>
    <dbReference type="NCBI Taxonomy" id="2750658"/>
    <lineage>
        <taxon>Bacteria</taxon>
        <taxon>Pseudomonadati</taxon>
        <taxon>Kiritimatiellota</taxon>
        <taxon>Kiritimatiellia</taxon>
        <taxon>Kiritimatiellales</taxon>
        <taxon>Pontiellaceae</taxon>
        <taxon>Pontiella</taxon>
    </lineage>
</organism>
<keyword evidence="1" id="KW-0812">Transmembrane</keyword>
<evidence type="ECO:0000256" key="2">
    <source>
        <dbReference type="SAM" id="SignalP"/>
    </source>
</evidence>
<protein>
    <submittedName>
        <fullName evidence="3">Uncharacterized protein</fullName>
    </submittedName>
</protein>
<evidence type="ECO:0000313" key="3">
    <source>
        <dbReference type="EMBL" id="VGO23336.1"/>
    </source>
</evidence>
<feature type="chain" id="PRO_5025571908" evidence="2">
    <location>
        <begin position="21"/>
        <end position="341"/>
    </location>
</feature>
<keyword evidence="2" id="KW-0732">Signal</keyword>
<sequence>MNRTMLPMLLLLPLLNVSYAQTPPPQIHENLITDKDYHYSISLPNTWTIEQDNVSTTLRKLKAFSPDKTKIVFVYSIKTNRKINTGKLQAMGTKWFKDIGTKIEEHQYTELTSKKKTELGFIKNLVLNPTEIEELYCTRDGKVFTLVRSYAKGNHGYNVIVRSVGKDFPLALHAAGTFNANPSTKDNLKNLWKRNNENGSWIFHTKRKDETMAEHLVRISKEMVPYILFALYAGVCGFAGMKLRKGIEIKRALKKFKQEEGPGATLPKLYFKMRRKANGIFFGIFFSWTVLSAATYLLLSLKSTLYYAGLSLAMIVAGIFGVVFTVNDKPDLSGCDPADSL</sequence>
<feature type="signal peptide" evidence="2">
    <location>
        <begin position="1"/>
        <end position="20"/>
    </location>
</feature>
<name>A0A6C2UWW1_9BACT</name>
<reference evidence="3 4" key="1">
    <citation type="submission" date="2019-04" db="EMBL/GenBank/DDBJ databases">
        <authorList>
            <person name="Van Vliet M D."/>
        </authorList>
    </citation>
    <scope>NUCLEOTIDE SEQUENCE [LARGE SCALE GENOMIC DNA]</scope>
    <source>
        <strain evidence="3 4">F21</strain>
    </source>
</reference>
<proteinExistence type="predicted"/>
<keyword evidence="1" id="KW-0472">Membrane</keyword>
<dbReference type="AlphaFoldDB" id="A0A6C2UWW1"/>
<feature type="transmembrane region" description="Helical" evidence="1">
    <location>
        <begin position="305"/>
        <end position="326"/>
    </location>
</feature>
<gene>
    <name evidence="3" type="ORF">SCARR_05443</name>
</gene>
<keyword evidence="4" id="KW-1185">Reference proteome</keyword>
<evidence type="ECO:0000313" key="4">
    <source>
        <dbReference type="Proteomes" id="UP000346198"/>
    </source>
</evidence>
<keyword evidence="1" id="KW-1133">Transmembrane helix</keyword>